<comment type="function">
    <text evidence="8">Regulates cellular senescence through inhibition of PTEN translation. Acts as a pro-apoptotic regulator in response to DNA damage.</text>
</comment>
<name>A0A0H2R8I6_9AGAM</name>
<evidence type="ECO:0000256" key="9">
    <source>
        <dbReference type="ARBA" id="ARBA00061550"/>
    </source>
</evidence>
<organism evidence="12 13">
    <name type="scientific">Schizopora paradoxa</name>
    <dbReference type="NCBI Taxonomy" id="27342"/>
    <lineage>
        <taxon>Eukaryota</taxon>
        <taxon>Fungi</taxon>
        <taxon>Dikarya</taxon>
        <taxon>Basidiomycota</taxon>
        <taxon>Agaricomycotina</taxon>
        <taxon>Agaricomycetes</taxon>
        <taxon>Hymenochaetales</taxon>
        <taxon>Schizoporaceae</taxon>
        <taxon>Schizopora</taxon>
    </lineage>
</organism>
<feature type="compositionally biased region" description="Basic and acidic residues" evidence="11">
    <location>
        <begin position="341"/>
        <end position="377"/>
    </location>
</feature>
<proteinExistence type="inferred from homology"/>
<keyword evidence="13" id="KW-1185">Reference proteome</keyword>
<keyword evidence="4" id="KW-0832">Ubl conjugation</keyword>
<evidence type="ECO:0000313" key="13">
    <source>
        <dbReference type="Proteomes" id="UP000053477"/>
    </source>
</evidence>
<comment type="similarity">
    <text evidence="9">Belongs to the universal ribosomal protein uL1 family. Highly divergent.</text>
</comment>
<keyword evidence="3" id="KW-0597">Phosphoprotein</keyword>
<dbReference type="GO" id="GO:0005840">
    <property type="term" value="C:ribosome"/>
    <property type="evidence" value="ECO:0007669"/>
    <property type="project" value="UniProtKB-KW"/>
</dbReference>
<keyword evidence="12" id="KW-0689">Ribosomal protein</keyword>
<dbReference type="InParanoid" id="A0A0H2R8I6"/>
<dbReference type="GO" id="GO:0005730">
    <property type="term" value="C:nucleolus"/>
    <property type="evidence" value="ECO:0007669"/>
    <property type="project" value="UniProtKB-SubCell"/>
</dbReference>
<dbReference type="AlphaFoldDB" id="A0A0H2R8I6"/>
<gene>
    <name evidence="12" type="ORF">SCHPADRAFT_861991</name>
</gene>
<evidence type="ECO:0000256" key="2">
    <source>
        <dbReference type="ARBA" id="ARBA00022499"/>
    </source>
</evidence>
<feature type="compositionally biased region" description="Acidic residues" evidence="11">
    <location>
        <begin position="278"/>
        <end position="292"/>
    </location>
</feature>
<dbReference type="InterPro" id="IPR028364">
    <property type="entry name" value="Ribosomal_uL1/biogenesis"/>
</dbReference>
<sequence>MTAKTSPNALVDEHVSLAQCKKAVVALRNYALKVAKEKEETELIPGKEENIWLVLTVKKMQPEKKLKPFKIPLAHPVVDPRSTPVCLITKDPQREYKDLLASNNVKFISRVVGVAKLKGKFKPFEARRMLLKENGLFLADERVVPLLPGLLGKIFFEAKKQPIPVCLTRKDLKGELERAISSTYMHQNQGTCTSIKIGTVSQTPAQLLDNIKAALPAIVKRIQGGWENVQSFNIKTNSSVSLPVWSCNLGSGEEARWSEVVEEKDAKETEEGWTGFGGDDEEDDEEDDEVVQEEAKTAKAKGKRKAVEGDEVAPSKKAKKERKAKEVEPAPSSEKTPVVAEKTKKKESKKATKDAPEESKKKAVEPVEEAPAKPDEKRKRRKSNASKEDIPAKSASTAVEPPTPKSKATSQKTKDVEPAPSKAADITPSDLKKKRSEKGIEKKKEVVTKAGKKSLAKKEILGKTAKVRF</sequence>
<keyword evidence="7" id="KW-0539">Nucleus</keyword>
<dbReference type="Pfam" id="PF00687">
    <property type="entry name" value="Ribosomal_L1"/>
    <property type="match status" value="1"/>
</dbReference>
<evidence type="ECO:0000256" key="11">
    <source>
        <dbReference type="SAM" id="MobiDB-lite"/>
    </source>
</evidence>
<evidence type="ECO:0000256" key="5">
    <source>
        <dbReference type="ARBA" id="ARBA00022990"/>
    </source>
</evidence>
<keyword evidence="2" id="KW-1017">Isopeptide bond</keyword>
<dbReference type="OrthoDB" id="10251727at2759"/>
<dbReference type="STRING" id="27342.A0A0H2R8I6"/>
<feature type="compositionally biased region" description="Basic and acidic residues" evidence="11">
    <location>
        <begin position="437"/>
        <end position="447"/>
    </location>
</feature>
<evidence type="ECO:0000256" key="1">
    <source>
        <dbReference type="ARBA" id="ARBA00004604"/>
    </source>
</evidence>
<evidence type="ECO:0000256" key="8">
    <source>
        <dbReference type="ARBA" id="ARBA00054167"/>
    </source>
</evidence>
<feature type="compositionally biased region" description="Basic and acidic residues" evidence="11">
    <location>
        <begin position="256"/>
        <end position="270"/>
    </location>
</feature>
<evidence type="ECO:0000256" key="4">
    <source>
        <dbReference type="ARBA" id="ARBA00022843"/>
    </source>
</evidence>
<keyword evidence="5" id="KW-0007">Acetylation</keyword>
<evidence type="ECO:0000256" key="10">
    <source>
        <dbReference type="ARBA" id="ARBA00070787"/>
    </source>
</evidence>
<evidence type="ECO:0000256" key="7">
    <source>
        <dbReference type="ARBA" id="ARBA00023242"/>
    </source>
</evidence>
<dbReference type="InterPro" id="IPR016095">
    <property type="entry name" value="Ribosomal_uL1_3-a/b-sand"/>
</dbReference>
<dbReference type="Gene3D" id="3.40.50.790">
    <property type="match status" value="1"/>
</dbReference>
<evidence type="ECO:0000256" key="6">
    <source>
        <dbReference type="ARBA" id="ARBA00023054"/>
    </source>
</evidence>
<feature type="region of interest" description="Disordered" evidence="11">
    <location>
        <begin position="256"/>
        <end position="451"/>
    </location>
</feature>
<dbReference type="SUPFAM" id="SSF56808">
    <property type="entry name" value="Ribosomal protein L1"/>
    <property type="match status" value="1"/>
</dbReference>
<comment type="subcellular location">
    <subcellularLocation>
        <location evidence="1">Nucleus</location>
        <location evidence="1">Nucleolus</location>
    </subcellularLocation>
</comment>
<protein>
    <recommendedName>
        <fullName evidence="10">Ribosomal L1 domain-containing protein 1</fullName>
    </recommendedName>
</protein>
<reference evidence="12 13" key="1">
    <citation type="submission" date="2015-04" db="EMBL/GenBank/DDBJ databases">
        <title>Complete genome sequence of Schizopora paradoxa KUC8140, a cosmopolitan wood degrader in East Asia.</title>
        <authorList>
            <consortium name="DOE Joint Genome Institute"/>
            <person name="Min B."/>
            <person name="Park H."/>
            <person name="Jang Y."/>
            <person name="Kim J.-J."/>
            <person name="Kim K.H."/>
            <person name="Pangilinan J."/>
            <person name="Lipzen A."/>
            <person name="Riley R."/>
            <person name="Grigoriev I.V."/>
            <person name="Spatafora J.W."/>
            <person name="Choi I.-G."/>
        </authorList>
    </citation>
    <scope>NUCLEOTIDE SEQUENCE [LARGE SCALE GENOMIC DNA]</scope>
    <source>
        <strain evidence="12 13">KUC8140</strain>
    </source>
</reference>
<keyword evidence="12" id="KW-0687">Ribonucleoprotein</keyword>
<accession>A0A0H2R8I6</accession>
<evidence type="ECO:0000313" key="12">
    <source>
        <dbReference type="EMBL" id="KLO05843.1"/>
    </source>
</evidence>
<evidence type="ECO:0000256" key="3">
    <source>
        <dbReference type="ARBA" id="ARBA00022553"/>
    </source>
</evidence>
<dbReference type="InterPro" id="IPR023674">
    <property type="entry name" value="Ribosomal_uL1-like"/>
</dbReference>
<dbReference type="EMBL" id="KQ086262">
    <property type="protein sequence ID" value="KLO05843.1"/>
    <property type="molecule type" value="Genomic_DNA"/>
</dbReference>
<dbReference type="CDD" id="cd00403">
    <property type="entry name" value="Ribosomal_L1"/>
    <property type="match status" value="1"/>
</dbReference>
<dbReference type="FunFam" id="3.40.50.790:FF:000004">
    <property type="entry name" value="Ribosomal L1 domain-containing 1-like 1"/>
    <property type="match status" value="1"/>
</dbReference>
<dbReference type="Proteomes" id="UP000053477">
    <property type="component" value="Unassembled WGS sequence"/>
</dbReference>
<keyword evidence="6" id="KW-0175">Coiled coil</keyword>